<feature type="compositionally biased region" description="Low complexity" evidence="1">
    <location>
        <begin position="53"/>
        <end position="65"/>
    </location>
</feature>
<proteinExistence type="predicted"/>
<dbReference type="AlphaFoldDB" id="A0AAD3MVV1"/>
<dbReference type="EMBL" id="BRZM01000042">
    <property type="protein sequence ID" value="GLD60681.1"/>
    <property type="molecule type" value="Genomic_DNA"/>
</dbReference>
<sequence length="232" mass="24948">MSSTSPIPHPDSSGRIRLASMLESPRCWPCGSCQPLLDPCWCPHQHMGNFSSLGPPSGIGSIPAHPSQPPPLPLRFSCRPARDNGPDSQPSQQTDLMQPKALARQTMEIKDLVNLTRSGKWVGPYSTSPYSQTNMTVACLSATTLPKPVSTPTQCSPPLPPSREGCYSYHMPGQQHPSGPPQHVPTSWATITFPHPTPPPWAPDWKASGGAVILRGTASASLSSLRQPMHMP</sequence>
<feature type="compositionally biased region" description="Polar residues" evidence="1">
    <location>
        <begin position="86"/>
        <end position="96"/>
    </location>
</feature>
<organism evidence="2 3">
    <name type="scientific">Lates japonicus</name>
    <name type="common">Japanese lates</name>
    <dbReference type="NCBI Taxonomy" id="270547"/>
    <lineage>
        <taxon>Eukaryota</taxon>
        <taxon>Metazoa</taxon>
        <taxon>Chordata</taxon>
        <taxon>Craniata</taxon>
        <taxon>Vertebrata</taxon>
        <taxon>Euteleostomi</taxon>
        <taxon>Actinopterygii</taxon>
        <taxon>Neopterygii</taxon>
        <taxon>Teleostei</taxon>
        <taxon>Neoteleostei</taxon>
        <taxon>Acanthomorphata</taxon>
        <taxon>Carangaria</taxon>
        <taxon>Carangaria incertae sedis</taxon>
        <taxon>Centropomidae</taxon>
        <taxon>Lates</taxon>
    </lineage>
</organism>
<comment type="caution">
    <text evidence="2">The sequence shown here is derived from an EMBL/GenBank/DDBJ whole genome shotgun (WGS) entry which is preliminary data.</text>
</comment>
<reference evidence="2" key="1">
    <citation type="submission" date="2022-08" db="EMBL/GenBank/DDBJ databases">
        <title>Genome sequencing of akame (Lates japonicus).</title>
        <authorList>
            <person name="Hashiguchi Y."/>
            <person name="Takahashi H."/>
        </authorList>
    </citation>
    <scope>NUCLEOTIDE SEQUENCE</scope>
    <source>
        <strain evidence="2">Kochi</strain>
    </source>
</reference>
<name>A0AAD3MVV1_LATJO</name>
<keyword evidence="3" id="KW-1185">Reference proteome</keyword>
<evidence type="ECO:0000313" key="3">
    <source>
        <dbReference type="Proteomes" id="UP001279410"/>
    </source>
</evidence>
<evidence type="ECO:0000313" key="2">
    <source>
        <dbReference type="EMBL" id="GLD60681.1"/>
    </source>
</evidence>
<evidence type="ECO:0000256" key="1">
    <source>
        <dbReference type="SAM" id="MobiDB-lite"/>
    </source>
</evidence>
<gene>
    <name evidence="2" type="ORF">AKAME5_001255500</name>
</gene>
<dbReference type="Proteomes" id="UP001279410">
    <property type="component" value="Unassembled WGS sequence"/>
</dbReference>
<protein>
    <submittedName>
        <fullName evidence="2">Cat eye syndrome critical region protein 2</fullName>
    </submittedName>
</protein>
<feature type="region of interest" description="Disordered" evidence="1">
    <location>
        <begin position="53"/>
        <end position="98"/>
    </location>
</feature>
<accession>A0AAD3MVV1</accession>